<dbReference type="InterPro" id="IPR003439">
    <property type="entry name" value="ABC_transporter-like_ATP-bd"/>
</dbReference>
<evidence type="ECO:0000256" key="2">
    <source>
        <dbReference type="ARBA" id="ARBA00022741"/>
    </source>
</evidence>
<evidence type="ECO:0000259" key="4">
    <source>
        <dbReference type="PROSITE" id="PS50893"/>
    </source>
</evidence>
<gene>
    <name evidence="5" type="ORF">AWR27_01265</name>
</gene>
<keyword evidence="6" id="KW-1185">Reference proteome</keyword>
<dbReference type="Gene3D" id="3.40.50.300">
    <property type="entry name" value="P-loop containing nucleotide triphosphate hydrolases"/>
    <property type="match status" value="1"/>
</dbReference>
<dbReference type="RefSeq" id="WP_077129522.1">
    <property type="nucleotide sequence ID" value="NZ_CP014263.1"/>
</dbReference>
<dbReference type="SUPFAM" id="SSF52540">
    <property type="entry name" value="P-loop containing nucleoside triphosphate hydrolases"/>
    <property type="match status" value="1"/>
</dbReference>
<keyword evidence="2" id="KW-0547">Nucleotide-binding</keyword>
<dbReference type="AlphaFoldDB" id="A0A1P9WRU9"/>
<dbReference type="OrthoDB" id="9808363at2"/>
<protein>
    <recommendedName>
        <fullName evidence="4">ABC transporter domain-containing protein</fullName>
    </recommendedName>
</protein>
<keyword evidence="1" id="KW-0813">Transport</keyword>
<name>A0A1P9WRU9_9BACT</name>
<dbReference type="EMBL" id="CP014263">
    <property type="protein sequence ID" value="AQG78098.1"/>
    <property type="molecule type" value="Genomic_DNA"/>
</dbReference>
<proteinExistence type="predicted"/>
<feature type="domain" description="ABC transporter" evidence="4">
    <location>
        <begin position="3"/>
        <end position="234"/>
    </location>
</feature>
<dbReference type="InterPro" id="IPR027417">
    <property type="entry name" value="P-loop_NTPase"/>
</dbReference>
<dbReference type="SMART" id="SM00382">
    <property type="entry name" value="AAA"/>
    <property type="match status" value="1"/>
</dbReference>
<dbReference type="InterPro" id="IPR051782">
    <property type="entry name" value="ABC_Transporter_VariousFunc"/>
</dbReference>
<dbReference type="Proteomes" id="UP000187941">
    <property type="component" value="Chromosome"/>
</dbReference>
<accession>A0A1P9WRU9</accession>
<dbReference type="GO" id="GO:0005524">
    <property type="term" value="F:ATP binding"/>
    <property type="evidence" value="ECO:0007669"/>
    <property type="project" value="UniProtKB-KW"/>
</dbReference>
<dbReference type="PANTHER" id="PTHR42939">
    <property type="entry name" value="ABC TRANSPORTER ATP-BINDING PROTEIN ALBC-RELATED"/>
    <property type="match status" value="1"/>
</dbReference>
<evidence type="ECO:0000313" key="6">
    <source>
        <dbReference type="Proteomes" id="UP000187941"/>
    </source>
</evidence>
<dbReference type="PANTHER" id="PTHR42939:SF1">
    <property type="entry name" value="ABC TRANSPORTER ATP-BINDING PROTEIN ALBC-RELATED"/>
    <property type="match status" value="1"/>
</dbReference>
<dbReference type="InterPro" id="IPR003593">
    <property type="entry name" value="AAA+_ATPase"/>
</dbReference>
<organism evidence="5 6">
    <name type="scientific">Spirosoma montaniterrae</name>
    <dbReference type="NCBI Taxonomy" id="1178516"/>
    <lineage>
        <taxon>Bacteria</taxon>
        <taxon>Pseudomonadati</taxon>
        <taxon>Bacteroidota</taxon>
        <taxon>Cytophagia</taxon>
        <taxon>Cytophagales</taxon>
        <taxon>Cytophagaceae</taxon>
        <taxon>Spirosoma</taxon>
    </lineage>
</organism>
<evidence type="ECO:0000313" key="5">
    <source>
        <dbReference type="EMBL" id="AQG78098.1"/>
    </source>
</evidence>
<dbReference type="STRING" id="1178516.AWR27_01265"/>
<reference evidence="5 6" key="1">
    <citation type="submission" date="2016-01" db="EMBL/GenBank/DDBJ databases">
        <authorList>
            <person name="Oliw E.H."/>
        </authorList>
    </citation>
    <scope>NUCLEOTIDE SEQUENCE [LARGE SCALE GENOMIC DNA]</scope>
    <source>
        <strain evidence="5 6">DY10</strain>
    </source>
</reference>
<evidence type="ECO:0000256" key="3">
    <source>
        <dbReference type="ARBA" id="ARBA00022840"/>
    </source>
</evidence>
<sequence length="249" mass="27594">MELCIQNLSKSYQGKSVLSSLNLTFQGGDVVGLLGKNGAGKSTLINCLIDLVAPDAGQFIFNGQVLTGDRLAFKKVLGILSDVIPPIPEFTGTDYLRFIGLVHKIDAVTFQKRSKELTDFFFDDTNMFNKTISQYSTGMIKKIGLCGAILNVPSMLILDEPFAGLDPVAVKQVIAFLQMYRRPDRIILIASHDLNYVEEVANRILVLDDAKIKFDGELTDFTAQGTKVISEALFDFLAPRKKVMTFDWI</sequence>
<dbReference type="Pfam" id="PF00005">
    <property type="entry name" value="ABC_tran"/>
    <property type="match status" value="1"/>
</dbReference>
<dbReference type="GO" id="GO:0016887">
    <property type="term" value="F:ATP hydrolysis activity"/>
    <property type="evidence" value="ECO:0007669"/>
    <property type="project" value="InterPro"/>
</dbReference>
<dbReference type="CDD" id="cd03230">
    <property type="entry name" value="ABC_DR_subfamily_A"/>
    <property type="match status" value="1"/>
</dbReference>
<dbReference type="PROSITE" id="PS50893">
    <property type="entry name" value="ABC_TRANSPORTER_2"/>
    <property type="match status" value="1"/>
</dbReference>
<evidence type="ECO:0000256" key="1">
    <source>
        <dbReference type="ARBA" id="ARBA00022448"/>
    </source>
</evidence>
<dbReference type="KEGG" id="smon:AWR27_01265"/>
<keyword evidence="3" id="KW-0067">ATP-binding</keyword>